<name>A0A542ZCG0_9ACTN</name>
<organism evidence="2 3">
    <name type="scientific">Propioniferax innocua</name>
    <dbReference type="NCBI Taxonomy" id="1753"/>
    <lineage>
        <taxon>Bacteria</taxon>
        <taxon>Bacillati</taxon>
        <taxon>Actinomycetota</taxon>
        <taxon>Actinomycetes</taxon>
        <taxon>Propionibacteriales</taxon>
        <taxon>Propionibacteriaceae</taxon>
        <taxon>Propioniferax</taxon>
    </lineage>
</organism>
<accession>A0A542ZCG0</accession>
<dbReference type="OrthoDB" id="1550523at2"/>
<feature type="domain" description="DUF4032" evidence="1">
    <location>
        <begin position="227"/>
        <end position="389"/>
    </location>
</feature>
<keyword evidence="3" id="KW-1185">Reference proteome</keyword>
<protein>
    <submittedName>
        <fullName evidence="2">Uncharacterized protein DUF4032</fullName>
    </submittedName>
</protein>
<dbReference type="Proteomes" id="UP000316196">
    <property type="component" value="Unassembled WGS sequence"/>
</dbReference>
<evidence type="ECO:0000259" key="1">
    <source>
        <dbReference type="Pfam" id="PF13224"/>
    </source>
</evidence>
<evidence type="ECO:0000313" key="2">
    <source>
        <dbReference type="EMBL" id="TQL57971.1"/>
    </source>
</evidence>
<evidence type="ECO:0000313" key="3">
    <source>
        <dbReference type="Proteomes" id="UP000316196"/>
    </source>
</evidence>
<sequence length="462" mass="52399">MPRFLSAKPDAGLIPLPWNLPLEEWPPEHLVALPRGISRHVVRFIRVGDEVYAAKEVIEHLAIREYRLLHDLNRLGTPSVEPAAVIRSRVDRDGNPLDPVLVTRHLQFALPYRSLFTQGVRQNTVNRLVDAMVVLLVRLHLVGFLWGDVSLSNTLFRRDASEFAAHLVDAETGEFHEKLTEGQREHDLQIARVNLFGEFCDLEAGGLLDAALDPTTLVEAIENRYRELWQELTGAEWFDDSEMHRIERRVRRLNALGFDVAELDITTDMEGSSVRIQPKVVDPGHHSRRLLKLTGLDTEENQARRLLNDLDTFRARTGQQGLDEAIVAHEWLTQHFEPVVTAVPEDLRGKREAAQIFHEVLEYRWYRSEEAGHEIPLAEAAQGYVNEVLSSLPDEELNADPVLPGGRELANPYDPSQGFAEDVEEMPLDPWEEAAASEEPAPIGHLDIDALRAKHRRGKDDE</sequence>
<dbReference type="AlphaFoldDB" id="A0A542ZCG0"/>
<reference evidence="2 3" key="1">
    <citation type="submission" date="2019-06" db="EMBL/GenBank/DDBJ databases">
        <title>Sequencing the genomes of 1000 actinobacteria strains.</title>
        <authorList>
            <person name="Klenk H.-P."/>
        </authorList>
    </citation>
    <scope>NUCLEOTIDE SEQUENCE [LARGE SCALE GENOMIC DNA]</scope>
    <source>
        <strain evidence="2 3">DSM 8251</strain>
    </source>
</reference>
<gene>
    <name evidence="2" type="ORF">FB460_1821</name>
</gene>
<dbReference type="RefSeq" id="WP_142093783.1">
    <property type="nucleotide sequence ID" value="NZ_BAAAMD010000004.1"/>
</dbReference>
<dbReference type="Pfam" id="PF13224">
    <property type="entry name" value="DUF4032"/>
    <property type="match status" value="1"/>
</dbReference>
<dbReference type="InterPro" id="IPR025111">
    <property type="entry name" value="DUF4032"/>
</dbReference>
<proteinExistence type="predicted"/>
<comment type="caution">
    <text evidence="2">The sequence shown here is derived from an EMBL/GenBank/DDBJ whole genome shotgun (WGS) entry which is preliminary data.</text>
</comment>
<dbReference type="EMBL" id="VFOR01000002">
    <property type="protein sequence ID" value="TQL57971.1"/>
    <property type="molecule type" value="Genomic_DNA"/>
</dbReference>